<reference evidence="4 5" key="2">
    <citation type="journal article" date="2007" name="BMC Biol.">
        <title>A 100%-complete sequence reveals unusually simple genomic features in the hot-spring red alga Cyanidioschyzon merolae.</title>
        <authorList>
            <person name="Nozaki H."/>
            <person name="Takano H."/>
            <person name="Misumi O."/>
            <person name="Terasawa K."/>
            <person name="Matsuzaki M."/>
            <person name="Maruyama S."/>
            <person name="Nishida K."/>
            <person name="Yagisawa F."/>
            <person name="Yoshida Y."/>
            <person name="Fujiwara T."/>
            <person name="Takio S."/>
            <person name="Tamura K."/>
            <person name="Chung S.J."/>
            <person name="Nakamura S."/>
            <person name="Kuroiwa H."/>
            <person name="Tanaka K."/>
            <person name="Sato N."/>
            <person name="Kuroiwa T."/>
        </authorList>
    </citation>
    <scope>NUCLEOTIDE SEQUENCE [LARGE SCALE GENOMIC DNA]</scope>
    <source>
        <strain evidence="4 5">10D</strain>
    </source>
</reference>
<gene>
    <name evidence="4" type="ORF">CYME_CMG093C</name>
</gene>
<dbReference type="eggNOG" id="KOG1498">
    <property type="taxonomic scope" value="Eukaryota"/>
</dbReference>
<dbReference type="PANTHER" id="PTHR10855">
    <property type="entry name" value="26S PROTEASOME NON-ATPASE REGULATORY SUBUNIT 12/COP9 SIGNALOSOME COMPLEX SUBUNIT 4"/>
    <property type="match status" value="1"/>
</dbReference>
<dbReference type="Gene3D" id="1.10.10.10">
    <property type="entry name" value="Winged helix-like DNA-binding domain superfamily/Winged helix DNA-binding domain"/>
    <property type="match status" value="1"/>
</dbReference>
<protein>
    <submittedName>
        <fullName evidence="4">26S proteasome regulatory subunit RPN5</fullName>
    </submittedName>
</protein>
<evidence type="ECO:0000256" key="2">
    <source>
        <dbReference type="ARBA" id="ARBA00022942"/>
    </source>
</evidence>
<sequence length="448" mass="52058">MVNTATTESARPESRAITAAELPAKLEQLRAEAETGGDTKPVIEALYALEKKFRLADDANATALVATEIVRLAWQQGRVPALVEHLRLLSRRRAQLKQVVATIVREGMQYLDRIKDVAEKRELLEVLRDISMGKLFLELERARLTRMLAELMEQAGDISGAGRVLNELQIETFGSMERQEKWTFMLEQIRLCLDLEDTVRAQIIANKFTARTLVDEEFRKSPIKTRYYMLMIRLYTMQQRLKLADDTRFIDIARAYLALGEEFLGNAALYTILAPRNHEQHDLLHRLSQRQPLLENKSPLRIYGELLSLFRIEELIRWPIFVQSYRSALEEKHPDLNWLYLQRRVHEHNLRVIAKYYRRIHLSRLAALMEVDEDTVEDLLCDEITSGRIWGRIDRIDGIVSFQRERKPEEIVSEWAQNVDEVLASVDRLDELVNKERQQRAVPTSGTS</sequence>
<dbReference type="Proteomes" id="UP000007014">
    <property type="component" value="Chromosome 7"/>
</dbReference>
<evidence type="ECO:0000313" key="4">
    <source>
        <dbReference type="EMBL" id="BAM79611.1"/>
    </source>
</evidence>
<dbReference type="Pfam" id="PF01399">
    <property type="entry name" value="PCI"/>
    <property type="match status" value="1"/>
</dbReference>
<organism evidence="4 5">
    <name type="scientific">Cyanidioschyzon merolae (strain NIES-3377 / 10D)</name>
    <name type="common">Unicellular red alga</name>
    <dbReference type="NCBI Taxonomy" id="280699"/>
    <lineage>
        <taxon>Eukaryota</taxon>
        <taxon>Rhodophyta</taxon>
        <taxon>Bangiophyceae</taxon>
        <taxon>Cyanidiales</taxon>
        <taxon>Cyanidiaceae</taxon>
        <taxon>Cyanidioschyzon</taxon>
    </lineage>
</organism>
<reference evidence="4 5" key="1">
    <citation type="journal article" date="2004" name="Nature">
        <title>Genome sequence of the ultrasmall unicellular red alga Cyanidioschyzon merolae 10D.</title>
        <authorList>
            <person name="Matsuzaki M."/>
            <person name="Misumi O."/>
            <person name="Shin-i T."/>
            <person name="Maruyama S."/>
            <person name="Takahara M."/>
            <person name="Miyagishima S."/>
            <person name="Mori T."/>
            <person name="Nishida K."/>
            <person name="Yagisawa F."/>
            <person name="Nishida K."/>
            <person name="Yoshida Y."/>
            <person name="Nishimura Y."/>
            <person name="Nakao S."/>
            <person name="Kobayashi T."/>
            <person name="Momoyama Y."/>
            <person name="Higashiyama T."/>
            <person name="Minoda A."/>
            <person name="Sano M."/>
            <person name="Nomoto H."/>
            <person name="Oishi K."/>
            <person name="Hayashi H."/>
            <person name="Ohta F."/>
            <person name="Nishizaka S."/>
            <person name="Haga S."/>
            <person name="Miura S."/>
            <person name="Morishita T."/>
            <person name="Kabeya Y."/>
            <person name="Terasawa K."/>
            <person name="Suzuki Y."/>
            <person name="Ishii Y."/>
            <person name="Asakawa S."/>
            <person name="Takano H."/>
            <person name="Ohta N."/>
            <person name="Kuroiwa H."/>
            <person name="Tanaka K."/>
            <person name="Shimizu N."/>
            <person name="Sugano S."/>
            <person name="Sato N."/>
            <person name="Nozaki H."/>
            <person name="Ogasawara N."/>
            <person name="Kohara Y."/>
            <person name="Kuroiwa T."/>
        </authorList>
    </citation>
    <scope>NUCLEOTIDE SEQUENCE [LARGE SCALE GENOMIC DNA]</scope>
    <source>
        <strain evidence="4 5">10D</strain>
    </source>
</reference>
<evidence type="ECO:0000313" key="5">
    <source>
        <dbReference type="Proteomes" id="UP000007014"/>
    </source>
</evidence>
<dbReference type="GO" id="GO:0008541">
    <property type="term" value="C:proteasome regulatory particle, lid subcomplex"/>
    <property type="evidence" value="ECO:0007669"/>
    <property type="project" value="TreeGrafter"/>
</dbReference>
<dbReference type="STRING" id="280699.M1UQ32"/>
<dbReference type="RefSeq" id="XP_005535897.1">
    <property type="nucleotide sequence ID" value="XM_005535840.1"/>
</dbReference>
<comment type="similarity">
    <text evidence="1">Belongs to the proteasome subunit p55 family.</text>
</comment>
<dbReference type="InterPro" id="IPR054559">
    <property type="entry name" value="PSMD12-CSN4-like_N"/>
</dbReference>
<dbReference type="InterPro" id="IPR000717">
    <property type="entry name" value="PCI_dom"/>
</dbReference>
<dbReference type="EMBL" id="AP006489">
    <property type="protein sequence ID" value="BAM79611.1"/>
    <property type="molecule type" value="Genomic_DNA"/>
</dbReference>
<keyword evidence="5" id="KW-1185">Reference proteome</keyword>
<dbReference type="GO" id="GO:0005737">
    <property type="term" value="C:cytoplasm"/>
    <property type="evidence" value="ECO:0007669"/>
    <property type="project" value="TreeGrafter"/>
</dbReference>
<dbReference type="Gramene" id="CMG093CT">
    <property type="protein sequence ID" value="CMG093CT"/>
    <property type="gene ID" value="CMG093C"/>
</dbReference>
<dbReference type="KEGG" id="cme:CYME_CMG093C"/>
<dbReference type="SUPFAM" id="SSF46785">
    <property type="entry name" value="Winged helix' DNA-binding domain"/>
    <property type="match status" value="1"/>
</dbReference>
<dbReference type="InterPro" id="IPR036388">
    <property type="entry name" value="WH-like_DNA-bd_sf"/>
</dbReference>
<proteinExistence type="inferred from homology"/>
<dbReference type="OrthoDB" id="268763at2759"/>
<dbReference type="InterPro" id="IPR040134">
    <property type="entry name" value="PSMD12/CSN4"/>
</dbReference>
<keyword evidence="2 4" id="KW-0647">Proteasome</keyword>
<dbReference type="HOGENOM" id="CLU_033860_2_0_1"/>
<dbReference type="GeneID" id="16993253"/>
<dbReference type="Pfam" id="PF22241">
    <property type="entry name" value="PSMD12-CSN4_N"/>
    <property type="match status" value="1"/>
</dbReference>
<feature type="domain" description="PCI" evidence="3">
    <location>
        <begin position="223"/>
        <end position="407"/>
    </location>
</feature>
<dbReference type="SMART" id="SM00088">
    <property type="entry name" value="PINT"/>
    <property type="match status" value="1"/>
</dbReference>
<evidence type="ECO:0000256" key="1">
    <source>
        <dbReference type="ARBA" id="ARBA00006397"/>
    </source>
</evidence>
<name>M1UQ32_CYAM1</name>
<evidence type="ECO:0000259" key="3">
    <source>
        <dbReference type="PROSITE" id="PS50250"/>
    </source>
</evidence>
<dbReference type="FunFam" id="1.10.10.10:FF:000070">
    <property type="entry name" value="26S proteasome non-ATPase regulatory subunit 12"/>
    <property type="match status" value="1"/>
</dbReference>
<dbReference type="OMA" id="AENEMFK"/>
<dbReference type="AlphaFoldDB" id="M1UQ32"/>
<dbReference type="GO" id="GO:0005634">
    <property type="term" value="C:nucleus"/>
    <property type="evidence" value="ECO:0007669"/>
    <property type="project" value="UniProtKB-ARBA"/>
</dbReference>
<dbReference type="PANTHER" id="PTHR10855:SF1">
    <property type="entry name" value="26S PROTEASOME NON-ATPASE REGULATORY SUBUNIT 12"/>
    <property type="match status" value="1"/>
</dbReference>
<dbReference type="PROSITE" id="PS50250">
    <property type="entry name" value="PCI"/>
    <property type="match status" value="1"/>
</dbReference>
<dbReference type="InterPro" id="IPR036390">
    <property type="entry name" value="WH_DNA-bd_sf"/>
</dbReference>
<accession>M1UQ32</accession>